<proteinExistence type="predicted"/>
<feature type="transmembrane region" description="Helical" evidence="1">
    <location>
        <begin position="122"/>
        <end position="144"/>
    </location>
</feature>
<comment type="caution">
    <text evidence="2">The sequence shown here is derived from an EMBL/GenBank/DDBJ whole genome shotgun (WGS) entry which is preliminary data.</text>
</comment>
<evidence type="ECO:0000256" key="1">
    <source>
        <dbReference type="SAM" id="Phobius"/>
    </source>
</evidence>
<organism evidence="2 3">
    <name type="scientific">Streptomyces aureoversilis</name>
    <dbReference type="NCBI Taxonomy" id="67277"/>
    <lineage>
        <taxon>Bacteria</taxon>
        <taxon>Bacillati</taxon>
        <taxon>Actinomycetota</taxon>
        <taxon>Actinomycetes</taxon>
        <taxon>Kitasatosporales</taxon>
        <taxon>Streptomycetaceae</taxon>
        <taxon>Streptomyces</taxon>
    </lineage>
</organism>
<accession>A0ABW0A8I9</accession>
<protein>
    <recommendedName>
        <fullName evidence="4">Integral membrane protein</fullName>
    </recommendedName>
</protein>
<reference evidence="3" key="1">
    <citation type="journal article" date="2019" name="Int. J. Syst. Evol. Microbiol.">
        <title>The Global Catalogue of Microorganisms (GCM) 10K type strain sequencing project: providing services to taxonomists for standard genome sequencing and annotation.</title>
        <authorList>
            <consortium name="The Broad Institute Genomics Platform"/>
            <consortium name="The Broad Institute Genome Sequencing Center for Infectious Disease"/>
            <person name="Wu L."/>
            <person name="Ma J."/>
        </authorList>
    </citation>
    <scope>NUCLEOTIDE SEQUENCE [LARGE SCALE GENOMIC DNA]</scope>
    <source>
        <strain evidence="3">CGMCC 4.1641</strain>
    </source>
</reference>
<keyword evidence="1" id="KW-0472">Membrane</keyword>
<dbReference type="EMBL" id="JBHSKJ010000022">
    <property type="protein sequence ID" value="MFC5149016.1"/>
    <property type="molecule type" value="Genomic_DNA"/>
</dbReference>
<keyword evidence="3" id="KW-1185">Reference proteome</keyword>
<keyword evidence="1" id="KW-0812">Transmembrane</keyword>
<evidence type="ECO:0000313" key="2">
    <source>
        <dbReference type="EMBL" id="MFC5149016.1"/>
    </source>
</evidence>
<sequence length="152" mass="15696">MHLAAASSGAGTTQILGSVGLSSLAFSVGAIVVMAIRNKSKVVKRHFDDERHLAGLAATFGILCVLAGGTWKAIAYGVHDLSSSALSDPNLAGSVTPAGIALAQTILAFLPEWKRRVPPAFFGIGAGVSWGIAGAYWGILYKLIGGFLERMA</sequence>
<feature type="transmembrane region" description="Helical" evidence="1">
    <location>
        <begin position="91"/>
        <end position="110"/>
    </location>
</feature>
<name>A0ABW0A8I9_9ACTN</name>
<feature type="transmembrane region" description="Helical" evidence="1">
    <location>
        <begin position="15"/>
        <end position="36"/>
    </location>
</feature>
<evidence type="ECO:0000313" key="3">
    <source>
        <dbReference type="Proteomes" id="UP001596222"/>
    </source>
</evidence>
<dbReference type="Proteomes" id="UP001596222">
    <property type="component" value="Unassembled WGS sequence"/>
</dbReference>
<gene>
    <name evidence="2" type="ORF">ACFPP6_30560</name>
</gene>
<keyword evidence="1" id="KW-1133">Transmembrane helix</keyword>
<feature type="transmembrane region" description="Helical" evidence="1">
    <location>
        <begin position="56"/>
        <end position="79"/>
    </location>
</feature>
<evidence type="ECO:0008006" key="4">
    <source>
        <dbReference type="Google" id="ProtNLM"/>
    </source>
</evidence>